<feature type="compositionally biased region" description="Acidic residues" evidence="1">
    <location>
        <begin position="179"/>
        <end position="190"/>
    </location>
</feature>
<feature type="region of interest" description="Disordered" evidence="1">
    <location>
        <begin position="247"/>
        <end position="266"/>
    </location>
</feature>
<name>A0AAN9UTR5_9PEZI</name>
<feature type="region of interest" description="Disordered" evidence="1">
    <location>
        <begin position="283"/>
        <end position="325"/>
    </location>
</feature>
<sequence length="377" mass="38802">MCYTQQIHTAHHASLLVFDAAAQKAHACHLTYPEATDDTKGNGCLKCPLHSCCRVTSALIFECDAAKHGGSCTAGVDAGGKAEAEVKGNAVYEEVVYVPFKGHEAPVWEMAAAGGGGGGGGGSASSSSSPAPDKEGEKTTPRPKTKKKWSWRRDKNCAESEVLWDAVAEGGDGLFLEEAEPEADEEDDSCAGDGGSGGNGSGSGSESASMSGDDGSSSRRSSGRISQYYPCWSPAAAAAAAAAASTGGIKSQPGSARGETFGVGGDWDDEHSEEGEIPHMEFWSFDGSLPTPSPTSSSFSSLPSSPDCDSNSDTSASTCSGSPAVPSFGEGVRVGEFLRPLPTGKTVIYLEDPTDVLDLMISELQLVGLRILSLLVE</sequence>
<comment type="caution">
    <text evidence="2">The sequence shown here is derived from an EMBL/GenBank/DDBJ whole genome shotgun (WGS) entry which is preliminary data.</text>
</comment>
<accession>A0AAN9UTR5</accession>
<keyword evidence="3" id="KW-1185">Reference proteome</keyword>
<feature type="compositionally biased region" description="Gly residues" evidence="1">
    <location>
        <begin position="113"/>
        <end position="123"/>
    </location>
</feature>
<protein>
    <submittedName>
        <fullName evidence="2">Uncharacterized protein</fullName>
    </submittedName>
</protein>
<feature type="compositionally biased region" description="Low complexity" evidence="1">
    <location>
        <begin position="288"/>
        <end position="315"/>
    </location>
</feature>
<evidence type="ECO:0000313" key="3">
    <source>
        <dbReference type="Proteomes" id="UP001320420"/>
    </source>
</evidence>
<feature type="region of interest" description="Disordered" evidence="1">
    <location>
        <begin position="179"/>
        <end position="224"/>
    </location>
</feature>
<gene>
    <name evidence="2" type="ORF">SLS62_004991</name>
</gene>
<feature type="compositionally biased region" description="Gly residues" evidence="1">
    <location>
        <begin position="192"/>
        <end position="203"/>
    </location>
</feature>
<dbReference type="AlphaFoldDB" id="A0AAN9UTR5"/>
<proteinExistence type="predicted"/>
<dbReference type="Proteomes" id="UP001320420">
    <property type="component" value="Unassembled WGS sequence"/>
</dbReference>
<reference evidence="2 3" key="1">
    <citation type="submission" date="2024-02" db="EMBL/GenBank/DDBJ databases">
        <title>De novo assembly and annotation of 12 fungi associated with fruit tree decline syndrome in Ontario, Canada.</title>
        <authorList>
            <person name="Sulman M."/>
            <person name="Ellouze W."/>
            <person name="Ilyukhin E."/>
        </authorList>
    </citation>
    <scope>NUCLEOTIDE SEQUENCE [LARGE SCALE GENOMIC DNA]</scope>
    <source>
        <strain evidence="2 3">M11/M66-122</strain>
    </source>
</reference>
<feature type="region of interest" description="Disordered" evidence="1">
    <location>
        <begin position="111"/>
        <end position="153"/>
    </location>
</feature>
<evidence type="ECO:0000313" key="2">
    <source>
        <dbReference type="EMBL" id="KAK7753042.1"/>
    </source>
</evidence>
<organism evidence="2 3">
    <name type="scientific">Diatrype stigma</name>
    <dbReference type="NCBI Taxonomy" id="117547"/>
    <lineage>
        <taxon>Eukaryota</taxon>
        <taxon>Fungi</taxon>
        <taxon>Dikarya</taxon>
        <taxon>Ascomycota</taxon>
        <taxon>Pezizomycotina</taxon>
        <taxon>Sordariomycetes</taxon>
        <taxon>Xylariomycetidae</taxon>
        <taxon>Xylariales</taxon>
        <taxon>Diatrypaceae</taxon>
        <taxon>Diatrype</taxon>
    </lineage>
</organism>
<evidence type="ECO:0000256" key="1">
    <source>
        <dbReference type="SAM" id="MobiDB-lite"/>
    </source>
</evidence>
<feature type="compositionally biased region" description="Basic residues" evidence="1">
    <location>
        <begin position="141"/>
        <end position="150"/>
    </location>
</feature>
<dbReference type="EMBL" id="JAKJXP020000032">
    <property type="protein sequence ID" value="KAK7753042.1"/>
    <property type="molecule type" value="Genomic_DNA"/>
</dbReference>
<feature type="compositionally biased region" description="Low complexity" evidence="1">
    <location>
        <begin position="204"/>
        <end position="224"/>
    </location>
</feature>